<reference evidence="1" key="1">
    <citation type="submission" date="2021-02" db="EMBL/GenBank/DDBJ databases">
        <authorList>
            <consortium name="DOE Joint Genome Institute"/>
            <person name="Ahrendt S."/>
            <person name="Looney B.P."/>
            <person name="Miyauchi S."/>
            <person name="Morin E."/>
            <person name="Drula E."/>
            <person name="Courty P.E."/>
            <person name="Chicoki N."/>
            <person name="Fauchery L."/>
            <person name="Kohler A."/>
            <person name="Kuo A."/>
            <person name="Labutti K."/>
            <person name="Pangilinan J."/>
            <person name="Lipzen A."/>
            <person name="Riley R."/>
            <person name="Andreopoulos W."/>
            <person name="He G."/>
            <person name="Johnson J."/>
            <person name="Barry K.W."/>
            <person name="Grigoriev I.V."/>
            <person name="Nagy L."/>
            <person name="Hibbett D."/>
            <person name="Henrissat B."/>
            <person name="Matheny P.B."/>
            <person name="Labbe J."/>
            <person name="Martin F."/>
        </authorList>
    </citation>
    <scope>NUCLEOTIDE SEQUENCE</scope>
    <source>
        <strain evidence="1">FP105234-sp</strain>
    </source>
</reference>
<organism evidence="1 2">
    <name type="scientific">Auriscalpium vulgare</name>
    <dbReference type="NCBI Taxonomy" id="40419"/>
    <lineage>
        <taxon>Eukaryota</taxon>
        <taxon>Fungi</taxon>
        <taxon>Dikarya</taxon>
        <taxon>Basidiomycota</taxon>
        <taxon>Agaricomycotina</taxon>
        <taxon>Agaricomycetes</taxon>
        <taxon>Russulales</taxon>
        <taxon>Auriscalpiaceae</taxon>
        <taxon>Auriscalpium</taxon>
    </lineage>
</organism>
<sequence>RHKDLWLDDGTLVIAAEGVLFRVHMSLLARHSDVFKEMFSLPQPATSLVDQVDGCPLVTFHDTASDAAHMLQAIYSLGGYVNNRMVSLDYVSAILRLGNKYAIPHLESEAVARLLDVYSKSL</sequence>
<comment type="caution">
    <text evidence="1">The sequence shown here is derived from an EMBL/GenBank/DDBJ whole genome shotgun (WGS) entry which is preliminary data.</text>
</comment>
<keyword evidence="2" id="KW-1185">Reference proteome</keyword>
<proteinExistence type="predicted"/>
<feature type="non-terminal residue" evidence="1">
    <location>
        <position position="1"/>
    </location>
</feature>
<accession>A0ACB8RP02</accession>
<dbReference type="EMBL" id="MU275942">
    <property type="protein sequence ID" value="KAI0045770.1"/>
    <property type="molecule type" value="Genomic_DNA"/>
</dbReference>
<protein>
    <submittedName>
        <fullName evidence="1">Uncharacterized protein</fullName>
    </submittedName>
</protein>
<reference evidence="1" key="2">
    <citation type="journal article" date="2022" name="New Phytol.">
        <title>Evolutionary transition to the ectomycorrhizal habit in the genomes of a hyperdiverse lineage of mushroom-forming fungi.</title>
        <authorList>
            <person name="Looney B."/>
            <person name="Miyauchi S."/>
            <person name="Morin E."/>
            <person name="Drula E."/>
            <person name="Courty P.E."/>
            <person name="Kohler A."/>
            <person name="Kuo A."/>
            <person name="LaButti K."/>
            <person name="Pangilinan J."/>
            <person name="Lipzen A."/>
            <person name="Riley R."/>
            <person name="Andreopoulos W."/>
            <person name="He G."/>
            <person name="Johnson J."/>
            <person name="Nolan M."/>
            <person name="Tritt A."/>
            <person name="Barry K.W."/>
            <person name="Grigoriev I.V."/>
            <person name="Nagy L.G."/>
            <person name="Hibbett D."/>
            <person name="Henrissat B."/>
            <person name="Matheny P.B."/>
            <person name="Labbe J."/>
            <person name="Martin F.M."/>
        </authorList>
    </citation>
    <scope>NUCLEOTIDE SEQUENCE</scope>
    <source>
        <strain evidence="1">FP105234-sp</strain>
    </source>
</reference>
<evidence type="ECO:0000313" key="2">
    <source>
        <dbReference type="Proteomes" id="UP000814033"/>
    </source>
</evidence>
<feature type="non-terminal residue" evidence="1">
    <location>
        <position position="122"/>
    </location>
</feature>
<dbReference type="Proteomes" id="UP000814033">
    <property type="component" value="Unassembled WGS sequence"/>
</dbReference>
<evidence type="ECO:0000313" key="1">
    <source>
        <dbReference type="EMBL" id="KAI0045770.1"/>
    </source>
</evidence>
<gene>
    <name evidence="1" type="ORF">FA95DRAFT_1454147</name>
</gene>
<name>A0ACB8RP02_9AGAM</name>